<proteinExistence type="predicted"/>
<evidence type="ECO:0000313" key="3">
    <source>
        <dbReference type="Proteomes" id="UP000011115"/>
    </source>
</evidence>
<feature type="compositionally biased region" description="Low complexity" evidence="1">
    <location>
        <begin position="99"/>
        <end position="110"/>
    </location>
</feature>
<organism evidence="2 3">
    <name type="scientific">Solanum tuberosum</name>
    <name type="common">Potato</name>
    <dbReference type="NCBI Taxonomy" id="4113"/>
    <lineage>
        <taxon>Eukaryota</taxon>
        <taxon>Viridiplantae</taxon>
        <taxon>Streptophyta</taxon>
        <taxon>Embryophyta</taxon>
        <taxon>Tracheophyta</taxon>
        <taxon>Spermatophyta</taxon>
        <taxon>Magnoliopsida</taxon>
        <taxon>eudicotyledons</taxon>
        <taxon>Gunneridae</taxon>
        <taxon>Pentapetalae</taxon>
        <taxon>asterids</taxon>
        <taxon>lamiids</taxon>
        <taxon>Solanales</taxon>
        <taxon>Solanaceae</taxon>
        <taxon>Solanoideae</taxon>
        <taxon>Solaneae</taxon>
        <taxon>Solanum</taxon>
    </lineage>
</organism>
<dbReference type="AlphaFoldDB" id="M1DUT5"/>
<dbReference type="PaxDb" id="4113-PGSC0003DMT400094750"/>
<keyword evidence="3" id="KW-1185">Reference proteome</keyword>
<dbReference type="Proteomes" id="UP000011115">
    <property type="component" value="Unassembled WGS sequence"/>
</dbReference>
<protein>
    <recommendedName>
        <fullName evidence="4">Polyprotein protein</fullName>
    </recommendedName>
</protein>
<dbReference type="InParanoid" id="M1DUT5"/>
<evidence type="ECO:0000313" key="2">
    <source>
        <dbReference type="EnsemblPlants" id="PGSC0003DMT400094750"/>
    </source>
</evidence>
<dbReference type="Gramene" id="PGSC0003DMT400094750">
    <property type="protein sequence ID" value="PGSC0003DMT400094750"/>
    <property type="gene ID" value="PGSC0003DMG400044321"/>
</dbReference>
<accession>M1DUT5</accession>
<evidence type="ECO:0008006" key="4">
    <source>
        <dbReference type="Google" id="ProtNLM"/>
    </source>
</evidence>
<sequence>MAMRTKQTHTSLPFPILITELCRRDGVPRDPASDKEVTTSSSPDIRCIEAEFIRKEVDRKRVALTYTSPEIDVDSLPAEAYSSTPALEPSGIPAPSPPSHTSGTSSSSQPARITQAMVLTMGQLTYSVDVRATRLGRSIPGMIDRSILAALTPLQTSVDALTVRVTACERRQGEASEVVALKVEIASLRKDVDYLKSTDFISLIKRVDDEDAPGITGNVPWDDATHA</sequence>
<dbReference type="EnsemblPlants" id="PGSC0003DMT400094750">
    <property type="protein sequence ID" value="PGSC0003DMT400094750"/>
    <property type="gene ID" value="PGSC0003DMG400044321"/>
</dbReference>
<name>M1DUT5_SOLTU</name>
<reference evidence="3" key="1">
    <citation type="journal article" date="2011" name="Nature">
        <title>Genome sequence and analysis of the tuber crop potato.</title>
        <authorList>
            <consortium name="The Potato Genome Sequencing Consortium"/>
        </authorList>
    </citation>
    <scope>NUCLEOTIDE SEQUENCE [LARGE SCALE GENOMIC DNA]</scope>
    <source>
        <strain evidence="3">cv. DM1-3 516 R44</strain>
    </source>
</reference>
<feature type="region of interest" description="Disordered" evidence="1">
    <location>
        <begin position="81"/>
        <end position="110"/>
    </location>
</feature>
<dbReference type="HOGENOM" id="CLU_029307_2_0_1"/>
<evidence type="ECO:0000256" key="1">
    <source>
        <dbReference type="SAM" id="MobiDB-lite"/>
    </source>
</evidence>
<reference evidence="2" key="2">
    <citation type="submission" date="2015-06" db="UniProtKB">
        <authorList>
            <consortium name="EnsemblPlants"/>
        </authorList>
    </citation>
    <scope>IDENTIFICATION</scope>
    <source>
        <strain evidence="2">DM1-3 516 R44</strain>
    </source>
</reference>